<evidence type="ECO:0000256" key="7">
    <source>
        <dbReference type="SAM" id="MobiDB-lite"/>
    </source>
</evidence>
<dbReference type="InterPro" id="IPR036188">
    <property type="entry name" value="FAD/NAD-bd_sf"/>
</dbReference>
<protein>
    <submittedName>
        <fullName evidence="9">CoA-disulfide reductase</fullName>
        <ecNumber evidence="9">1.8.1.14</ecNumber>
    </submittedName>
</protein>
<feature type="compositionally biased region" description="Basic and acidic residues" evidence="7">
    <location>
        <begin position="554"/>
        <end position="563"/>
    </location>
</feature>
<dbReference type="PRINTS" id="PR00411">
    <property type="entry name" value="PNDRDTASEI"/>
</dbReference>
<dbReference type="InterPro" id="IPR032836">
    <property type="entry name" value="DsrE2-like"/>
</dbReference>
<feature type="domain" description="Rhodanese" evidence="8">
    <location>
        <begin position="467"/>
        <end position="554"/>
    </location>
</feature>
<keyword evidence="6" id="KW-0676">Redox-active center</keyword>
<organism evidence="9 10">
    <name type="scientific">Paenibacillus apiarius</name>
    <dbReference type="NCBI Taxonomy" id="46240"/>
    <lineage>
        <taxon>Bacteria</taxon>
        <taxon>Bacillati</taxon>
        <taxon>Bacillota</taxon>
        <taxon>Bacilli</taxon>
        <taxon>Bacillales</taxon>
        <taxon>Paenibacillaceae</taxon>
        <taxon>Paenibacillus</taxon>
    </lineage>
</organism>
<dbReference type="PROSITE" id="PS50206">
    <property type="entry name" value="RHODANESE_3"/>
    <property type="match status" value="1"/>
</dbReference>
<keyword evidence="4" id="KW-0274">FAD</keyword>
<evidence type="ECO:0000256" key="6">
    <source>
        <dbReference type="ARBA" id="ARBA00023284"/>
    </source>
</evidence>
<reference evidence="9 10" key="1">
    <citation type="submission" date="2022-05" db="EMBL/GenBank/DDBJ databases">
        <title>Genome Sequencing of Bee-Associated Microbes.</title>
        <authorList>
            <person name="Dunlap C."/>
        </authorList>
    </citation>
    <scope>NUCLEOTIDE SEQUENCE [LARGE SCALE GENOMIC DNA]</scope>
    <source>
        <strain evidence="9 10">NRRL NRS-1438</strain>
    </source>
</reference>
<dbReference type="NCBIfam" id="NF010037">
    <property type="entry name" value="PRK13512.1"/>
    <property type="match status" value="1"/>
</dbReference>
<keyword evidence="3" id="KW-0285">Flavoprotein</keyword>
<dbReference type="Pfam" id="PF02852">
    <property type="entry name" value="Pyr_redox_dim"/>
    <property type="match status" value="1"/>
</dbReference>
<evidence type="ECO:0000256" key="1">
    <source>
        <dbReference type="ARBA" id="ARBA00001974"/>
    </source>
</evidence>
<dbReference type="SUPFAM" id="SSF75169">
    <property type="entry name" value="DsrEFH-like"/>
    <property type="match status" value="1"/>
</dbReference>
<dbReference type="PRINTS" id="PR00368">
    <property type="entry name" value="FADPNR"/>
</dbReference>
<dbReference type="Pfam" id="PF01206">
    <property type="entry name" value="TusA"/>
    <property type="match status" value="1"/>
</dbReference>
<evidence type="ECO:0000256" key="4">
    <source>
        <dbReference type="ARBA" id="ARBA00022827"/>
    </source>
</evidence>
<comment type="caution">
    <text evidence="9">The sequence shown here is derived from an EMBL/GenBank/DDBJ whole genome shotgun (WGS) entry which is preliminary data.</text>
</comment>
<accession>A0ABT4DMC8</accession>
<evidence type="ECO:0000313" key="9">
    <source>
        <dbReference type="EMBL" id="MCY9518515.1"/>
    </source>
</evidence>
<comment type="cofactor">
    <cofactor evidence="1">
        <name>FAD</name>
        <dbReference type="ChEBI" id="CHEBI:57692"/>
    </cofactor>
</comment>
<dbReference type="InterPro" id="IPR036868">
    <property type="entry name" value="TusA-like_sf"/>
</dbReference>
<gene>
    <name evidence="9" type="ORF">M5X09_02355</name>
</gene>
<name>A0ABT4DMC8_9BACL</name>
<dbReference type="InterPro" id="IPR001763">
    <property type="entry name" value="Rhodanese-like_dom"/>
</dbReference>
<evidence type="ECO:0000256" key="3">
    <source>
        <dbReference type="ARBA" id="ARBA00022630"/>
    </source>
</evidence>
<evidence type="ECO:0000256" key="5">
    <source>
        <dbReference type="ARBA" id="ARBA00023002"/>
    </source>
</evidence>
<dbReference type="SMART" id="SM00450">
    <property type="entry name" value="RHOD"/>
    <property type="match status" value="1"/>
</dbReference>
<comment type="similarity">
    <text evidence="2">Belongs to the class-III pyridine nucleotide-disulfide oxidoreductase family.</text>
</comment>
<dbReference type="RefSeq" id="WP_087433080.1">
    <property type="nucleotide sequence ID" value="NZ_JAMDLV010000038.1"/>
</dbReference>
<dbReference type="Proteomes" id="UP001207626">
    <property type="component" value="Unassembled WGS sequence"/>
</dbReference>
<dbReference type="GO" id="GO:0050451">
    <property type="term" value="F:CoA-disulfide reductase (NADPH) activity"/>
    <property type="evidence" value="ECO:0007669"/>
    <property type="project" value="UniProtKB-EC"/>
</dbReference>
<keyword evidence="5 9" id="KW-0560">Oxidoreductase</keyword>
<dbReference type="Gene3D" id="3.50.50.60">
    <property type="entry name" value="FAD/NAD(P)-binding domain"/>
    <property type="match status" value="2"/>
</dbReference>
<dbReference type="Gene3D" id="3.40.250.10">
    <property type="entry name" value="Rhodanese-like domain"/>
    <property type="match status" value="1"/>
</dbReference>
<dbReference type="InterPro" id="IPR016156">
    <property type="entry name" value="FAD/NAD-linked_Rdtase_dimer_sf"/>
</dbReference>
<dbReference type="InterPro" id="IPR036873">
    <property type="entry name" value="Rhodanese-like_dom_sf"/>
</dbReference>
<evidence type="ECO:0000313" key="10">
    <source>
        <dbReference type="Proteomes" id="UP001207626"/>
    </source>
</evidence>
<dbReference type="SUPFAM" id="SSF52821">
    <property type="entry name" value="Rhodanese/Cell cycle control phosphatase"/>
    <property type="match status" value="1"/>
</dbReference>
<proteinExistence type="inferred from homology"/>
<keyword evidence="10" id="KW-1185">Reference proteome</keyword>
<sequence>MSNHKKIVIVGGVAGGATAAARLRRLDERSHIVLFERGEHISFANCGLPYHIGNVIPKREALLVQTAEGMSKKFNLDIRPLNEVTGIDRERKVVAVRNVKTGENYEESYDELILSPGAKPIVPPIEGLNEAKHVFTLRNIPDTDRIKQFVDEAGPKQALIVGGGFIGLEMAENLHLRGIQVTIVEMANQVMAPLDPEMAAMVHSHLRDKGVRLILNDGLSSFMEEGRKVKLGSGRTLETDMTILSIGVRPEHELAKAAGLALGSRGGIVVNEQLRTEDPHIWAIGDAIEVKDYIQQTPAMIPLAWPANRQGRLVADHIYGKGRPYRGTLGTSVAKVFDLTVAVTGNNEKTLKRLGAAYEAVHIHPASHASYYPGGFPVSLKMTFNKETGEIYGVQGVGMNGVEKRIDVIATAIKGKLTVHDLPDLELAYAPPYSSAKDPVNMLGYVASNVADGVLDVVHYDRIDELIRSGATLVDVREPVERESGSIAGSINIPLGELRSRLHELPAGEPIYVSCQVGLRGYLAARILEQYGFKAINLSGGYKTYSAYFGKQTPEEAQGRHESGSSAPQGEPDTEPTQSAFSDDLQARYQLDVCGLQCPGPISQVYQLMQKAEDGDVIEVSVTDPAFPQDIAAWCGKTGNALLKQVAEKDKIRVWLRKGAAAASPAAASGNEPKGEKGATLVVFNQDLDKAIASFIIATGAAAMGKKVTMFFTFWGLNVLRKANAPRLDKDFMERMFGKMMPQGPDALPISNMNMAGMGAQMIKRVMKKKNVDSLETLMRNAMELGVELVACSMSMDVMGIQAEELIDGVTIGGVATYLGKAEDANLNLFV</sequence>
<dbReference type="InterPro" id="IPR050260">
    <property type="entry name" value="FAD-bd_OxRdtase"/>
</dbReference>
<dbReference type="InterPro" id="IPR004099">
    <property type="entry name" value="Pyr_nucl-diS_OxRdtase_dimer"/>
</dbReference>
<dbReference type="InterPro" id="IPR027396">
    <property type="entry name" value="DsrEFH-like"/>
</dbReference>
<dbReference type="Pfam" id="PF07992">
    <property type="entry name" value="Pyr_redox_2"/>
    <property type="match status" value="1"/>
</dbReference>
<dbReference type="Gene3D" id="3.30.110.40">
    <property type="entry name" value="TusA-like domain"/>
    <property type="match status" value="1"/>
</dbReference>
<dbReference type="Pfam" id="PF13686">
    <property type="entry name" value="DrsE_2"/>
    <property type="match status" value="1"/>
</dbReference>
<evidence type="ECO:0000259" key="8">
    <source>
        <dbReference type="PROSITE" id="PS50206"/>
    </source>
</evidence>
<dbReference type="EC" id="1.8.1.14" evidence="9"/>
<dbReference type="Gene3D" id="3.40.1260.10">
    <property type="entry name" value="DsrEFH-like"/>
    <property type="match status" value="1"/>
</dbReference>
<dbReference type="InterPro" id="IPR001455">
    <property type="entry name" value="TusA-like"/>
</dbReference>
<dbReference type="Pfam" id="PF00581">
    <property type="entry name" value="Rhodanese"/>
    <property type="match status" value="1"/>
</dbReference>
<dbReference type="PANTHER" id="PTHR43429:SF1">
    <property type="entry name" value="NAD(P)H SULFUR OXIDOREDUCTASE (COA-DEPENDENT)"/>
    <property type="match status" value="1"/>
</dbReference>
<dbReference type="CDD" id="cd01524">
    <property type="entry name" value="RHOD_Pyr_redox"/>
    <property type="match status" value="1"/>
</dbReference>
<dbReference type="SUPFAM" id="SSF64307">
    <property type="entry name" value="SirA-like"/>
    <property type="match status" value="1"/>
</dbReference>
<dbReference type="SUPFAM" id="SSF55424">
    <property type="entry name" value="FAD/NAD-linked reductases, dimerisation (C-terminal) domain"/>
    <property type="match status" value="1"/>
</dbReference>
<evidence type="ECO:0000256" key="2">
    <source>
        <dbReference type="ARBA" id="ARBA00009130"/>
    </source>
</evidence>
<feature type="region of interest" description="Disordered" evidence="7">
    <location>
        <begin position="554"/>
        <end position="579"/>
    </location>
</feature>
<dbReference type="InterPro" id="IPR023753">
    <property type="entry name" value="FAD/NAD-binding_dom"/>
</dbReference>
<dbReference type="PANTHER" id="PTHR43429">
    <property type="entry name" value="PYRIDINE NUCLEOTIDE-DISULFIDE OXIDOREDUCTASE DOMAIN-CONTAINING"/>
    <property type="match status" value="1"/>
</dbReference>
<dbReference type="EMBL" id="JAMDLW010000001">
    <property type="protein sequence ID" value="MCY9518515.1"/>
    <property type="molecule type" value="Genomic_DNA"/>
</dbReference>
<dbReference type="SUPFAM" id="SSF51905">
    <property type="entry name" value="FAD/NAD(P)-binding domain"/>
    <property type="match status" value="2"/>
</dbReference>